<feature type="compositionally biased region" description="Low complexity" evidence="1">
    <location>
        <begin position="250"/>
        <end position="262"/>
    </location>
</feature>
<reference evidence="2 3" key="1">
    <citation type="submission" date="2020-08" db="EMBL/GenBank/DDBJ databases">
        <authorList>
            <person name="Koutsovoulos G."/>
            <person name="Danchin GJ E."/>
        </authorList>
    </citation>
    <scope>NUCLEOTIDE SEQUENCE [LARGE SCALE GENOMIC DNA]</scope>
</reference>
<dbReference type="EMBL" id="CAJEWN010000003">
    <property type="protein sequence ID" value="CAD2124799.1"/>
    <property type="molecule type" value="Genomic_DNA"/>
</dbReference>
<comment type="caution">
    <text evidence="2">The sequence shown here is derived from an EMBL/GenBank/DDBJ whole genome shotgun (WGS) entry which is preliminary data.</text>
</comment>
<evidence type="ECO:0000313" key="3">
    <source>
        <dbReference type="Proteomes" id="UP000580250"/>
    </source>
</evidence>
<gene>
    <name evidence="2" type="ORF">MENT_LOCUS951</name>
</gene>
<feature type="region of interest" description="Disordered" evidence="1">
    <location>
        <begin position="233"/>
        <end position="264"/>
    </location>
</feature>
<name>A0A6V7TJL1_MELEN</name>
<sequence>MELEQHSQILTPTNIKKRKTIPPELIVDIFKTIGTDKYILTAIETDDYIVELLLKDLWSKFAIKLLTCSSIVHLTAGNILRQLKKQKEITYLTKMTAANNPDADKQVAILLVQATGKAKQLLLDEENLQDSDTVDYWVNVFKLAMEKKQRAEEMFHSNTKFYMNEIDVYKAQLANLSSSQTSKIGLGLLTSASALFNQGIAKLIEARNAFGGGGTPVIGSPTSASKNLCTSMSSSKMIGTPKCPSKNLGSPSPRSTTSTSPTKRNVPLGPCPVCELRNKEESAYRIFTCSLCKNFFKRVIGCKFQPTAGCGKIVLERSC</sequence>
<dbReference type="Proteomes" id="UP000580250">
    <property type="component" value="Unassembled WGS sequence"/>
</dbReference>
<accession>A0A6V7TJL1</accession>
<evidence type="ECO:0000313" key="2">
    <source>
        <dbReference type="EMBL" id="CAD2124799.1"/>
    </source>
</evidence>
<proteinExistence type="predicted"/>
<evidence type="ECO:0000256" key="1">
    <source>
        <dbReference type="SAM" id="MobiDB-lite"/>
    </source>
</evidence>
<dbReference type="AlphaFoldDB" id="A0A6V7TJL1"/>
<organism evidence="2 3">
    <name type="scientific">Meloidogyne enterolobii</name>
    <name type="common">Root-knot nematode worm</name>
    <name type="synonym">Meloidogyne mayaguensis</name>
    <dbReference type="NCBI Taxonomy" id="390850"/>
    <lineage>
        <taxon>Eukaryota</taxon>
        <taxon>Metazoa</taxon>
        <taxon>Ecdysozoa</taxon>
        <taxon>Nematoda</taxon>
        <taxon>Chromadorea</taxon>
        <taxon>Rhabditida</taxon>
        <taxon>Tylenchina</taxon>
        <taxon>Tylenchomorpha</taxon>
        <taxon>Tylenchoidea</taxon>
        <taxon>Meloidogynidae</taxon>
        <taxon>Meloidogyninae</taxon>
        <taxon>Meloidogyne</taxon>
    </lineage>
</organism>
<protein>
    <submittedName>
        <fullName evidence="2">Uncharacterized protein</fullName>
    </submittedName>
</protein>